<gene>
    <name evidence="3" type="ORF">SDC9_90111</name>
</gene>
<feature type="transmembrane region" description="Helical" evidence="2">
    <location>
        <begin position="516"/>
        <end position="532"/>
    </location>
</feature>
<sequence length="579" mass="65004">MKSKERKLGPILKNILSAITVLAVVSSIAMPVYAGEDIQIETMSEPVQVETETLVEESQTEPMNESTQVETEVLVQEVIEETPVAMMAEIPAEYTVQFVLDNPTDGVYTYGTTEIKVTAGSNINLNLIPDFVSSGERKLIGWTINGQAMTGYANPYMYFMYNRTINENKVVKPVFGAYTEYTIQLGVKELNTGWLTGPVTFMYSRDIPFTTVFTETNFNQVEAPMGYYFKGWELNGVLYKTYAALSEEASKIQNQAIDLTAVFGKIAFTIEFFVDESSKGLVSFENGTDYIKFVSDTKNVNGYSVIQEIPALTITEGYEIDTWVFGLRNPMNYTQEEVNAYFMADDFSCNQYFTIKVKKSLEESTNLPIDSENSELSKEDTNNSNTNDTQEGKGSDGEEVRKETVVQEQVNNIITETTPELTQLQTVPTTEEVAMVLPVTLEDSTIEATDKNESLNSTIITDEETPLAMNNKGTWALFNLLSMGLTIILAIFFLFKKNKENEEETTEVYYKKWAKVMMICIAVLSLVAFVLTENMSLPMVMVDKYTVVMFVIAVAQIVMMVMGKKKIEVEEKETLSTKA</sequence>
<comment type="caution">
    <text evidence="3">The sequence shown here is derived from an EMBL/GenBank/DDBJ whole genome shotgun (WGS) entry which is preliminary data.</text>
</comment>
<evidence type="ECO:0008006" key="4">
    <source>
        <dbReference type="Google" id="ProtNLM"/>
    </source>
</evidence>
<keyword evidence="2" id="KW-1133">Transmembrane helix</keyword>
<dbReference type="AlphaFoldDB" id="A0A644ZRP8"/>
<feature type="region of interest" description="Disordered" evidence="1">
    <location>
        <begin position="366"/>
        <end position="404"/>
    </location>
</feature>
<keyword evidence="2" id="KW-0812">Transmembrane</keyword>
<evidence type="ECO:0000256" key="1">
    <source>
        <dbReference type="SAM" id="MobiDB-lite"/>
    </source>
</evidence>
<keyword evidence="2" id="KW-0472">Membrane</keyword>
<reference evidence="3" key="1">
    <citation type="submission" date="2019-08" db="EMBL/GenBank/DDBJ databases">
        <authorList>
            <person name="Kucharzyk K."/>
            <person name="Murdoch R.W."/>
            <person name="Higgins S."/>
            <person name="Loffler F."/>
        </authorList>
    </citation>
    <scope>NUCLEOTIDE SEQUENCE</scope>
</reference>
<feature type="compositionally biased region" description="Basic and acidic residues" evidence="1">
    <location>
        <begin position="390"/>
        <end position="404"/>
    </location>
</feature>
<accession>A0A644ZRP8</accession>
<feature type="transmembrane region" description="Helical" evidence="2">
    <location>
        <begin position="475"/>
        <end position="495"/>
    </location>
</feature>
<name>A0A644ZRP8_9ZZZZ</name>
<evidence type="ECO:0000313" key="3">
    <source>
        <dbReference type="EMBL" id="MPM43437.1"/>
    </source>
</evidence>
<evidence type="ECO:0000256" key="2">
    <source>
        <dbReference type="SAM" id="Phobius"/>
    </source>
</evidence>
<protein>
    <recommendedName>
        <fullName evidence="4">Bacterial repeat domain-containing protein</fullName>
    </recommendedName>
</protein>
<proteinExistence type="predicted"/>
<organism evidence="3">
    <name type="scientific">bioreactor metagenome</name>
    <dbReference type="NCBI Taxonomy" id="1076179"/>
    <lineage>
        <taxon>unclassified sequences</taxon>
        <taxon>metagenomes</taxon>
        <taxon>ecological metagenomes</taxon>
    </lineage>
</organism>
<feature type="transmembrane region" description="Helical" evidence="2">
    <location>
        <begin position="544"/>
        <end position="562"/>
    </location>
</feature>
<dbReference type="EMBL" id="VSSQ01010101">
    <property type="protein sequence ID" value="MPM43437.1"/>
    <property type="molecule type" value="Genomic_DNA"/>
</dbReference>